<gene>
    <name evidence="1" type="primary">Hypp1506</name>
    <name evidence="1" type="ORF">BLAG_LOCUS14406</name>
</gene>
<evidence type="ECO:0000313" key="1">
    <source>
        <dbReference type="EMBL" id="CAH1255292.1"/>
    </source>
</evidence>
<sequence>MFKKAGRAADNLSKSRRSLGNQDLAWHLTGVALTGSLRAGTGWGGEIGVLDYFHVRNRDLLESGHLYGFLYNGPGPGRTHQLR</sequence>
<name>A0A8J9ZKI4_BRALA</name>
<dbReference type="AlphaFoldDB" id="A0A8J9ZKI4"/>
<proteinExistence type="predicted"/>
<dbReference type="EMBL" id="OV696687">
    <property type="protein sequence ID" value="CAH1255292.1"/>
    <property type="molecule type" value="Genomic_DNA"/>
</dbReference>
<dbReference type="OrthoDB" id="10228597at2759"/>
<dbReference type="Proteomes" id="UP000838412">
    <property type="component" value="Chromosome 2"/>
</dbReference>
<protein>
    <submittedName>
        <fullName evidence="1">Hypp1506 protein</fullName>
    </submittedName>
</protein>
<reference evidence="1" key="1">
    <citation type="submission" date="2022-01" db="EMBL/GenBank/DDBJ databases">
        <authorList>
            <person name="Braso-Vives M."/>
        </authorList>
    </citation>
    <scope>NUCLEOTIDE SEQUENCE</scope>
</reference>
<accession>A0A8J9ZKI4</accession>
<organism evidence="1 2">
    <name type="scientific">Branchiostoma lanceolatum</name>
    <name type="common">Common lancelet</name>
    <name type="synonym">Amphioxus lanceolatum</name>
    <dbReference type="NCBI Taxonomy" id="7740"/>
    <lineage>
        <taxon>Eukaryota</taxon>
        <taxon>Metazoa</taxon>
        <taxon>Chordata</taxon>
        <taxon>Cephalochordata</taxon>
        <taxon>Leptocardii</taxon>
        <taxon>Amphioxiformes</taxon>
        <taxon>Branchiostomatidae</taxon>
        <taxon>Branchiostoma</taxon>
    </lineage>
</organism>
<keyword evidence="2" id="KW-1185">Reference proteome</keyword>
<evidence type="ECO:0000313" key="2">
    <source>
        <dbReference type="Proteomes" id="UP000838412"/>
    </source>
</evidence>